<dbReference type="Pfam" id="PF01336">
    <property type="entry name" value="tRNA_anti-codon"/>
    <property type="match status" value="1"/>
</dbReference>
<reference evidence="14" key="1">
    <citation type="submission" date="2022-04" db="EMBL/GenBank/DDBJ databases">
        <title>A functionally conserved STORR gene fusion in Papaver species that diverged 16.8 million years ago.</title>
        <authorList>
            <person name="Catania T."/>
        </authorList>
    </citation>
    <scope>NUCLEOTIDE SEQUENCE</scope>
    <source>
        <strain evidence="14">S-188037</strain>
    </source>
</reference>
<dbReference type="GO" id="GO:0003723">
    <property type="term" value="F:RNA binding"/>
    <property type="evidence" value="ECO:0007669"/>
    <property type="project" value="TreeGrafter"/>
</dbReference>
<dbReference type="GO" id="GO:0004815">
    <property type="term" value="F:aspartate-tRNA ligase activity"/>
    <property type="evidence" value="ECO:0007669"/>
    <property type="project" value="UniProtKB-EC"/>
</dbReference>
<dbReference type="Pfam" id="PF00152">
    <property type="entry name" value="tRNA-synt_2"/>
    <property type="match status" value="1"/>
</dbReference>
<evidence type="ECO:0000256" key="7">
    <source>
        <dbReference type="ARBA" id="ARBA00022840"/>
    </source>
</evidence>
<dbReference type="PRINTS" id="PR01042">
    <property type="entry name" value="TRNASYNTHASP"/>
</dbReference>
<comment type="subcellular location">
    <subcellularLocation>
        <location evidence="1">Cytoplasm</location>
    </subcellularLocation>
</comment>
<dbReference type="PANTHER" id="PTHR43450:SF1">
    <property type="entry name" value="ASPARTATE--TRNA LIGASE, CYTOPLASMIC"/>
    <property type="match status" value="1"/>
</dbReference>
<dbReference type="SUPFAM" id="SSF55681">
    <property type="entry name" value="Class II aaRS and biotin synthetases"/>
    <property type="match status" value="1"/>
</dbReference>
<feature type="domain" description="Aminoacyl-transfer RNA synthetases class-II family profile" evidence="13">
    <location>
        <begin position="271"/>
        <end position="512"/>
    </location>
</feature>
<evidence type="ECO:0000256" key="10">
    <source>
        <dbReference type="ARBA" id="ARBA00033155"/>
    </source>
</evidence>
<keyword evidence="6" id="KW-0547">Nucleotide-binding</keyword>
<evidence type="ECO:0000313" key="15">
    <source>
        <dbReference type="Proteomes" id="UP001202328"/>
    </source>
</evidence>
<evidence type="ECO:0000313" key="14">
    <source>
        <dbReference type="EMBL" id="KAI3909179.1"/>
    </source>
</evidence>
<evidence type="ECO:0000256" key="11">
    <source>
        <dbReference type="ARBA" id="ARBA00047904"/>
    </source>
</evidence>
<dbReference type="InterPro" id="IPR012340">
    <property type="entry name" value="NA-bd_OB-fold"/>
</dbReference>
<dbReference type="PANTHER" id="PTHR43450">
    <property type="entry name" value="ASPARTYL-TRNA SYNTHETASE"/>
    <property type="match status" value="1"/>
</dbReference>
<dbReference type="EMBL" id="JAJJMB010010359">
    <property type="protein sequence ID" value="KAI3909179.1"/>
    <property type="molecule type" value="Genomic_DNA"/>
</dbReference>
<dbReference type="SUPFAM" id="SSF50249">
    <property type="entry name" value="Nucleic acid-binding proteins"/>
    <property type="match status" value="1"/>
</dbReference>
<evidence type="ECO:0000256" key="4">
    <source>
        <dbReference type="ARBA" id="ARBA00022490"/>
    </source>
</evidence>
<dbReference type="GO" id="GO:0005524">
    <property type="term" value="F:ATP binding"/>
    <property type="evidence" value="ECO:0007669"/>
    <property type="project" value="UniProtKB-KW"/>
</dbReference>
<dbReference type="InterPro" id="IPR004365">
    <property type="entry name" value="NA-bd_OB_tRNA"/>
</dbReference>
<dbReference type="GO" id="GO:0005829">
    <property type="term" value="C:cytosol"/>
    <property type="evidence" value="ECO:0007669"/>
    <property type="project" value="TreeGrafter"/>
</dbReference>
<dbReference type="InterPro" id="IPR004523">
    <property type="entry name" value="Asp-tRNA_synthase_2"/>
</dbReference>
<dbReference type="Gene3D" id="3.30.930.10">
    <property type="entry name" value="Bira Bifunctional Protein, Domain 2"/>
    <property type="match status" value="1"/>
</dbReference>
<evidence type="ECO:0000256" key="1">
    <source>
        <dbReference type="ARBA" id="ARBA00004496"/>
    </source>
</evidence>
<evidence type="ECO:0000256" key="2">
    <source>
        <dbReference type="ARBA" id="ARBA00005312"/>
    </source>
</evidence>
<dbReference type="EC" id="6.1.1.12" evidence="3"/>
<dbReference type="CDD" id="cd04320">
    <property type="entry name" value="AspRS_cyto_N"/>
    <property type="match status" value="1"/>
</dbReference>
<evidence type="ECO:0000256" key="6">
    <source>
        <dbReference type="ARBA" id="ARBA00022741"/>
    </source>
</evidence>
<comment type="caution">
    <text evidence="14">The sequence shown here is derived from an EMBL/GenBank/DDBJ whole genome shotgun (WGS) entry which is preliminary data.</text>
</comment>
<dbReference type="InterPro" id="IPR004364">
    <property type="entry name" value="Aa-tRNA-synt_II"/>
</dbReference>
<dbReference type="GO" id="GO:0017101">
    <property type="term" value="C:aminoacyl-tRNA synthetase multienzyme complex"/>
    <property type="evidence" value="ECO:0007669"/>
    <property type="project" value="TreeGrafter"/>
</dbReference>
<evidence type="ECO:0000259" key="13">
    <source>
        <dbReference type="PROSITE" id="PS50862"/>
    </source>
</evidence>
<evidence type="ECO:0000256" key="9">
    <source>
        <dbReference type="ARBA" id="ARBA00023146"/>
    </source>
</evidence>
<comment type="similarity">
    <text evidence="2">Belongs to the class-II aminoacyl-tRNA synthetase family. Type 2 subfamily.</text>
</comment>
<feature type="region of interest" description="Disordered" evidence="12">
    <location>
        <begin position="1"/>
        <end position="53"/>
    </location>
</feature>
<keyword evidence="15" id="KW-1185">Reference proteome</keyword>
<organism evidence="14 15">
    <name type="scientific">Papaver atlanticum</name>
    <dbReference type="NCBI Taxonomy" id="357466"/>
    <lineage>
        <taxon>Eukaryota</taxon>
        <taxon>Viridiplantae</taxon>
        <taxon>Streptophyta</taxon>
        <taxon>Embryophyta</taxon>
        <taxon>Tracheophyta</taxon>
        <taxon>Spermatophyta</taxon>
        <taxon>Magnoliopsida</taxon>
        <taxon>Ranunculales</taxon>
        <taxon>Papaveraceae</taxon>
        <taxon>Papaveroideae</taxon>
        <taxon>Papaver</taxon>
    </lineage>
</organism>
<gene>
    <name evidence="14" type="ORF">MKW98_012916</name>
</gene>
<keyword evidence="4" id="KW-0963">Cytoplasm</keyword>
<protein>
    <recommendedName>
        <fullName evidence="3">aspartate--tRNA ligase</fullName>
        <ecNumber evidence="3">6.1.1.12</ecNumber>
    </recommendedName>
    <alternativeName>
        <fullName evidence="10">Aspartyl-tRNA synthetase</fullName>
    </alternativeName>
</protein>
<feature type="compositionally biased region" description="Basic and acidic residues" evidence="12">
    <location>
        <begin position="29"/>
        <end position="42"/>
    </location>
</feature>
<evidence type="ECO:0000256" key="5">
    <source>
        <dbReference type="ARBA" id="ARBA00022598"/>
    </source>
</evidence>
<dbReference type="Gene3D" id="2.40.50.140">
    <property type="entry name" value="Nucleic acid-binding proteins"/>
    <property type="match status" value="1"/>
</dbReference>
<dbReference type="AlphaFoldDB" id="A0AAD4XGI9"/>
<evidence type="ECO:0000256" key="8">
    <source>
        <dbReference type="ARBA" id="ARBA00022917"/>
    </source>
</evidence>
<name>A0AAD4XGI9_9MAGN</name>
<dbReference type="GO" id="GO:0006422">
    <property type="term" value="P:aspartyl-tRNA aminoacylation"/>
    <property type="evidence" value="ECO:0007669"/>
    <property type="project" value="InterPro"/>
</dbReference>
<evidence type="ECO:0000256" key="3">
    <source>
        <dbReference type="ARBA" id="ARBA00012841"/>
    </source>
</evidence>
<dbReference type="FunFam" id="2.40.50.140:FF:000132">
    <property type="entry name" value="Aspartyl-tRNA synthetase, cytoplasmic"/>
    <property type="match status" value="1"/>
</dbReference>
<comment type="catalytic activity">
    <reaction evidence="11">
        <text>tRNA(Asp) + L-aspartate + ATP = L-aspartyl-tRNA(Asp) + AMP + diphosphate</text>
        <dbReference type="Rhea" id="RHEA:19649"/>
        <dbReference type="Rhea" id="RHEA-COMP:9660"/>
        <dbReference type="Rhea" id="RHEA-COMP:9678"/>
        <dbReference type="ChEBI" id="CHEBI:29991"/>
        <dbReference type="ChEBI" id="CHEBI:30616"/>
        <dbReference type="ChEBI" id="CHEBI:33019"/>
        <dbReference type="ChEBI" id="CHEBI:78442"/>
        <dbReference type="ChEBI" id="CHEBI:78516"/>
        <dbReference type="ChEBI" id="CHEBI:456215"/>
        <dbReference type="EC" id="6.1.1.12"/>
    </reaction>
</comment>
<keyword evidence="7" id="KW-0067">ATP-binding</keyword>
<keyword evidence="5" id="KW-0436">Ligase</keyword>
<dbReference type="InterPro" id="IPR045864">
    <property type="entry name" value="aa-tRNA-synth_II/BPL/LPL"/>
</dbReference>
<keyword evidence="9" id="KW-0030">Aminoacyl-tRNA synthetase</keyword>
<dbReference type="InterPro" id="IPR002312">
    <property type="entry name" value="Asp/Asn-tRNA-synth_IIb"/>
</dbReference>
<proteinExistence type="inferred from homology"/>
<dbReference type="Proteomes" id="UP001202328">
    <property type="component" value="Unassembled WGS sequence"/>
</dbReference>
<evidence type="ECO:0000256" key="12">
    <source>
        <dbReference type="SAM" id="MobiDB-lite"/>
    </source>
</evidence>
<keyword evidence="8" id="KW-0648">Protein biosynthesis</keyword>
<feature type="compositionally biased region" description="Polar residues" evidence="12">
    <location>
        <begin position="1"/>
        <end position="10"/>
    </location>
</feature>
<sequence length="512" mass="57488">MSLQPENNSKVAEEEEGATPPTLSKKAAKKEAMKLEKLKHQQEAAAAAASREADPLSENYGEVSLQDMQSKPVSGRIWTEIGSVNESFKDKTVLVRGRIQTTRPVGKNIGFVVLRDGGFTIQCVLTVAENLISRQMVKFATSLTSESFVDIEGIVSVPDAPIKGATQQVELQVRIIHCTSKALPKLPFNIVDAARSEPDIEKALQAGEQLAHVTQDTRLNFRVLDIRTPANQGIISIQSQVEEKFRQYLLSKGFRGIHTPKLLAGSSEGGASVFRLDYKGRPVCLAQSQQLHKQMVICGDCKRRLHPRHLCEFTGLDVEMVINEHYSEVMDLVDCLFAIRKQYPFEPLKYPRKTLRLTYEEGVQMLKEAGVEVQPLGDLNTEAERKLGKLVLEKYGTEFYILYQYPFAVRPFYTMPCYDNPEYSNSFDVFFRGEEIISGAQRVHDPELLISRAQSCGINLKSIEKYIDAFRYGAPLHGGFGVGLERVVMLFCALNNIRKTSVFPHDLKRLEP</sequence>
<dbReference type="InterPro" id="IPR006195">
    <property type="entry name" value="aa-tRNA-synth_II"/>
</dbReference>
<dbReference type="PROSITE" id="PS50862">
    <property type="entry name" value="AA_TRNA_LIGASE_II"/>
    <property type="match status" value="1"/>
</dbReference>
<accession>A0AAD4XGI9</accession>